<accession>A0A165NS83</accession>
<evidence type="ECO:0000256" key="1">
    <source>
        <dbReference type="SAM" id="MobiDB-lite"/>
    </source>
</evidence>
<proteinExistence type="predicted"/>
<organism evidence="2 3">
    <name type="scientific">Daedalea quercina L-15889</name>
    <dbReference type="NCBI Taxonomy" id="1314783"/>
    <lineage>
        <taxon>Eukaryota</taxon>
        <taxon>Fungi</taxon>
        <taxon>Dikarya</taxon>
        <taxon>Basidiomycota</taxon>
        <taxon>Agaricomycotina</taxon>
        <taxon>Agaricomycetes</taxon>
        <taxon>Polyporales</taxon>
        <taxon>Fomitopsis</taxon>
    </lineage>
</organism>
<gene>
    <name evidence="2" type="ORF">DAEQUDRAFT_404351</name>
</gene>
<dbReference type="AlphaFoldDB" id="A0A165NS83"/>
<feature type="region of interest" description="Disordered" evidence="1">
    <location>
        <begin position="313"/>
        <end position="340"/>
    </location>
</feature>
<protein>
    <submittedName>
        <fullName evidence="2">Uncharacterized protein</fullName>
    </submittedName>
</protein>
<reference evidence="2 3" key="1">
    <citation type="journal article" date="2016" name="Mol. Biol. Evol.">
        <title>Comparative Genomics of Early-Diverging Mushroom-Forming Fungi Provides Insights into the Origins of Lignocellulose Decay Capabilities.</title>
        <authorList>
            <person name="Nagy L.G."/>
            <person name="Riley R."/>
            <person name="Tritt A."/>
            <person name="Adam C."/>
            <person name="Daum C."/>
            <person name="Floudas D."/>
            <person name="Sun H."/>
            <person name="Yadav J.S."/>
            <person name="Pangilinan J."/>
            <person name="Larsson K.H."/>
            <person name="Matsuura K."/>
            <person name="Barry K."/>
            <person name="Labutti K."/>
            <person name="Kuo R."/>
            <person name="Ohm R.A."/>
            <person name="Bhattacharya S.S."/>
            <person name="Shirouzu T."/>
            <person name="Yoshinaga Y."/>
            <person name="Martin F.M."/>
            <person name="Grigoriev I.V."/>
            <person name="Hibbett D.S."/>
        </authorList>
    </citation>
    <scope>NUCLEOTIDE SEQUENCE [LARGE SCALE GENOMIC DNA]</scope>
    <source>
        <strain evidence="2 3">L-15889</strain>
    </source>
</reference>
<sequence length="491" mass="54131">MPAYPWDIFIKEMREKHSCYGTALWNPSPHLGSTNGNVEIGDVGRIESGRFHRLFNTITGSTHPDWTLPLAFERLSPLDIDPLIVHEDITQSCLYSSSFVTLNVDGQATGAGIPIATLSLKCAKKRGAILQLPKYDSTDEATTSAMRVPASGKRLSRNTIVPPYVARNIEAWHRFARETAHWDVEEDDIVFVSGYFETKYWAVAACTDHGVDAQVSIQGGYGPLEVSFRISSSASTSEFFHTKRGPSAPTSVRQCVFLDVCKAKRRHSQLGIIGSVVSWMSVSEADAGANVDTLPSGRRGIIERTGISRRIMPRRNRAHTIGHSPTSGPQNERPSASDDPMRDLAHYILEHSSVDVAVVSTYDLHDVWKRELEKRIAPDFAQSLSFEKIAEWCRPMDVVGINASNRMIVGILKVDATGGRVPMADAPEPCPDMAWSDKEWGSFSSPEGSILATPPDMALSHSFVEPAYGIIQALEQPKPSWEEHSCNGQGW</sequence>
<keyword evidence="3" id="KW-1185">Reference proteome</keyword>
<feature type="compositionally biased region" description="Polar residues" evidence="1">
    <location>
        <begin position="323"/>
        <end position="334"/>
    </location>
</feature>
<name>A0A165NS83_9APHY</name>
<dbReference type="EMBL" id="KV429078">
    <property type="protein sequence ID" value="KZT67306.1"/>
    <property type="molecule type" value="Genomic_DNA"/>
</dbReference>
<dbReference type="OrthoDB" id="2792418at2759"/>
<evidence type="ECO:0000313" key="2">
    <source>
        <dbReference type="EMBL" id="KZT67306.1"/>
    </source>
</evidence>
<evidence type="ECO:0000313" key="3">
    <source>
        <dbReference type="Proteomes" id="UP000076727"/>
    </source>
</evidence>
<dbReference type="Proteomes" id="UP000076727">
    <property type="component" value="Unassembled WGS sequence"/>
</dbReference>